<evidence type="ECO:0000259" key="1">
    <source>
        <dbReference type="SMART" id="SM00829"/>
    </source>
</evidence>
<dbReference type="KEGG" id="tpsc:RBB77_05795"/>
<dbReference type="Pfam" id="PF08240">
    <property type="entry name" value="ADH_N"/>
    <property type="match status" value="1"/>
</dbReference>
<dbReference type="InterPro" id="IPR020843">
    <property type="entry name" value="ER"/>
</dbReference>
<dbReference type="PANTHER" id="PTHR43677:SF4">
    <property type="entry name" value="QUINONE OXIDOREDUCTASE-LIKE PROTEIN 2"/>
    <property type="match status" value="1"/>
</dbReference>
<dbReference type="Pfam" id="PF13602">
    <property type="entry name" value="ADH_zinc_N_2"/>
    <property type="match status" value="1"/>
</dbReference>
<gene>
    <name evidence="2" type="ORF">RBB77_05795</name>
</gene>
<dbReference type="InterPro" id="IPR051397">
    <property type="entry name" value="Zn-ADH-like_protein"/>
</dbReference>
<proteinExistence type="predicted"/>
<dbReference type="SUPFAM" id="SSF50129">
    <property type="entry name" value="GroES-like"/>
    <property type="match status" value="1"/>
</dbReference>
<dbReference type="SUPFAM" id="SSF51735">
    <property type="entry name" value="NAD(P)-binding Rossmann-fold domains"/>
    <property type="match status" value="1"/>
</dbReference>
<name>A0AAU7ZTS1_9BACT</name>
<dbReference type="InterPro" id="IPR011032">
    <property type="entry name" value="GroES-like_sf"/>
</dbReference>
<dbReference type="SMART" id="SM00829">
    <property type="entry name" value="PKS_ER"/>
    <property type="match status" value="1"/>
</dbReference>
<dbReference type="InterPro" id="IPR013154">
    <property type="entry name" value="ADH-like_N"/>
</dbReference>
<dbReference type="GO" id="GO:0016491">
    <property type="term" value="F:oxidoreductase activity"/>
    <property type="evidence" value="ECO:0007669"/>
    <property type="project" value="InterPro"/>
</dbReference>
<dbReference type="RefSeq" id="WP_353065512.1">
    <property type="nucleotide sequence ID" value="NZ_CP132942.1"/>
</dbReference>
<dbReference type="CDD" id="cd08273">
    <property type="entry name" value="MDR8"/>
    <property type="match status" value="1"/>
</dbReference>
<dbReference type="Gene3D" id="3.90.180.10">
    <property type="entry name" value="Medium-chain alcohol dehydrogenases, catalytic domain"/>
    <property type="match status" value="1"/>
</dbReference>
<dbReference type="Gene3D" id="3.40.50.720">
    <property type="entry name" value="NAD(P)-binding Rossmann-like Domain"/>
    <property type="match status" value="1"/>
</dbReference>
<sequence length="333" mass="36540">MARTKKVVITAFGDESKLAIVESDLNDPAAGEVQLSVEYTIVSGSDVNMRRGTYPLQKKPPLTPGYSVIGKVRLNGPGSAKFGIGDCVACLSKYEGQSELINLPEQFLVSVPEALDKKAAVVLILDWVTAYQMLHRVAHVTAGQKIFVHALSGAVGGALLRLAKLQGAQVFGTASLKKHDELRQLGAIPFDYLNKRWIASTQDLGGVDAVFDPLGFESFDESYSILKRGGVLVGYGMNLPAWTNTPERSVIPSALKLFSKNLFFWSGKRTTFFGVNRGSKHFASDLQQLFEWLKDGRISVPIKNTFRLSEIQEAHREYASSERMGSIVIEVSR</sequence>
<feature type="domain" description="Enoyl reductase (ER)" evidence="1">
    <location>
        <begin position="13"/>
        <end position="329"/>
    </location>
</feature>
<protein>
    <submittedName>
        <fullName evidence="2">Medium chain dehydrogenase/reductase family protein</fullName>
    </submittedName>
</protein>
<evidence type="ECO:0000313" key="2">
    <source>
        <dbReference type="EMBL" id="XCB34403.1"/>
    </source>
</evidence>
<dbReference type="EMBL" id="CP132942">
    <property type="protein sequence ID" value="XCB34403.1"/>
    <property type="molecule type" value="Genomic_DNA"/>
</dbReference>
<accession>A0AAU7ZTS1</accession>
<reference evidence="2" key="2">
    <citation type="journal article" date="2024" name="Environ. Microbiol.">
        <title>Genome analysis and description of Tunturibacter gen. nov. expands the diversity of Terriglobia in tundra soils.</title>
        <authorList>
            <person name="Messyasz A."/>
            <person name="Mannisto M.K."/>
            <person name="Kerkhof L.J."/>
            <person name="Haggblom M.M."/>
        </authorList>
    </citation>
    <scope>NUCLEOTIDE SEQUENCE</scope>
    <source>
        <strain evidence="2">X5P6</strain>
    </source>
</reference>
<organism evidence="2">
    <name type="scientific">Tunturiibacter psychrotolerans</name>
    <dbReference type="NCBI Taxonomy" id="3069686"/>
    <lineage>
        <taxon>Bacteria</taxon>
        <taxon>Pseudomonadati</taxon>
        <taxon>Acidobacteriota</taxon>
        <taxon>Terriglobia</taxon>
        <taxon>Terriglobales</taxon>
        <taxon>Acidobacteriaceae</taxon>
        <taxon>Tunturiibacter</taxon>
    </lineage>
</organism>
<dbReference type="PANTHER" id="PTHR43677">
    <property type="entry name" value="SHORT-CHAIN DEHYDROGENASE/REDUCTASE"/>
    <property type="match status" value="1"/>
</dbReference>
<dbReference type="InterPro" id="IPR036291">
    <property type="entry name" value="NAD(P)-bd_dom_sf"/>
</dbReference>
<reference evidence="2" key="1">
    <citation type="submission" date="2023-08" db="EMBL/GenBank/DDBJ databases">
        <authorList>
            <person name="Messyasz A."/>
            <person name="Mannisto M.K."/>
            <person name="Kerkhof L.J."/>
            <person name="Haggblom M."/>
        </authorList>
    </citation>
    <scope>NUCLEOTIDE SEQUENCE</scope>
    <source>
        <strain evidence="2">X5P6</strain>
    </source>
</reference>
<dbReference type="AlphaFoldDB" id="A0AAU7ZTS1"/>